<feature type="region of interest" description="Disordered" evidence="1">
    <location>
        <begin position="1"/>
        <end position="21"/>
    </location>
</feature>
<gene>
    <name evidence="2" type="ORF">K7X08_035838</name>
</gene>
<dbReference type="Proteomes" id="UP001152561">
    <property type="component" value="Unassembled WGS sequence"/>
</dbReference>
<sequence length="162" mass="17881">MVTYPKNPAKGNKISNGVNGVNKGKGKMIEKDIRRGDDINKGKENMVPAKGLVIQNNFNVLDNIVEEEISSDLNGGNNIATDIAVSKDVVDINKEMEKREVVDDKHNESCANQEIGVNSEAVKKGDALIVESNEEEKQTQEENNDAVIDYVDNLTKENNRPQ</sequence>
<dbReference type="EMBL" id="JAJAGQ010000022">
    <property type="protein sequence ID" value="KAJ8529003.1"/>
    <property type="molecule type" value="Genomic_DNA"/>
</dbReference>
<organism evidence="2 3">
    <name type="scientific">Anisodus acutangulus</name>
    <dbReference type="NCBI Taxonomy" id="402998"/>
    <lineage>
        <taxon>Eukaryota</taxon>
        <taxon>Viridiplantae</taxon>
        <taxon>Streptophyta</taxon>
        <taxon>Embryophyta</taxon>
        <taxon>Tracheophyta</taxon>
        <taxon>Spermatophyta</taxon>
        <taxon>Magnoliopsida</taxon>
        <taxon>eudicotyledons</taxon>
        <taxon>Gunneridae</taxon>
        <taxon>Pentapetalae</taxon>
        <taxon>asterids</taxon>
        <taxon>lamiids</taxon>
        <taxon>Solanales</taxon>
        <taxon>Solanaceae</taxon>
        <taxon>Solanoideae</taxon>
        <taxon>Hyoscyameae</taxon>
        <taxon>Anisodus</taxon>
    </lineage>
</organism>
<comment type="caution">
    <text evidence="2">The sequence shown here is derived from an EMBL/GenBank/DDBJ whole genome shotgun (WGS) entry which is preliminary data.</text>
</comment>
<evidence type="ECO:0000313" key="3">
    <source>
        <dbReference type="Proteomes" id="UP001152561"/>
    </source>
</evidence>
<evidence type="ECO:0000256" key="1">
    <source>
        <dbReference type="SAM" id="MobiDB-lite"/>
    </source>
</evidence>
<evidence type="ECO:0000313" key="2">
    <source>
        <dbReference type="EMBL" id="KAJ8529003.1"/>
    </source>
</evidence>
<protein>
    <submittedName>
        <fullName evidence="2">Uncharacterized protein</fullName>
    </submittedName>
</protein>
<name>A0A9Q1QWB6_9SOLA</name>
<keyword evidence="3" id="KW-1185">Reference proteome</keyword>
<accession>A0A9Q1QWB6</accession>
<feature type="region of interest" description="Disordered" evidence="1">
    <location>
        <begin position="132"/>
        <end position="162"/>
    </location>
</feature>
<dbReference type="AlphaFoldDB" id="A0A9Q1QWB6"/>
<proteinExistence type="predicted"/>
<feature type="compositionally biased region" description="Low complexity" evidence="1">
    <location>
        <begin position="10"/>
        <end position="21"/>
    </location>
</feature>
<reference evidence="3" key="1">
    <citation type="journal article" date="2023" name="Proc. Natl. Acad. Sci. U.S.A.">
        <title>Genomic and structural basis for evolution of tropane alkaloid biosynthesis.</title>
        <authorList>
            <person name="Wanga Y.-J."/>
            <person name="Taina T."/>
            <person name="Yua J.-Y."/>
            <person name="Lia J."/>
            <person name="Xua B."/>
            <person name="Chenc J."/>
            <person name="D'Auriad J.C."/>
            <person name="Huanga J.-P."/>
            <person name="Huanga S.-X."/>
        </authorList>
    </citation>
    <scope>NUCLEOTIDE SEQUENCE [LARGE SCALE GENOMIC DNA]</scope>
    <source>
        <strain evidence="3">cv. KIB-2019</strain>
    </source>
</reference>